<name>A0A0F9T0U9_9ZZZZ</name>
<dbReference type="Gene3D" id="2.60.120.200">
    <property type="match status" value="2"/>
</dbReference>
<proteinExistence type="predicted"/>
<comment type="caution">
    <text evidence="1">The sequence shown here is derived from an EMBL/GenBank/DDBJ whole genome shotgun (WGS) entry which is preliminary data.</text>
</comment>
<dbReference type="Pfam" id="PF13385">
    <property type="entry name" value="Laminin_G_3"/>
    <property type="match status" value="1"/>
</dbReference>
<protein>
    <submittedName>
        <fullName evidence="1">Uncharacterized protein</fullName>
    </submittedName>
</protein>
<dbReference type="EMBL" id="LAZR01000319">
    <property type="protein sequence ID" value="KKN74865.1"/>
    <property type="molecule type" value="Genomic_DNA"/>
</dbReference>
<dbReference type="AlphaFoldDB" id="A0A0F9T0U9"/>
<gene>
    <name evidence="1" type="ORF">LCGC14_0386140</name>
</gene>
<accession>A0A0F9T0U9</accession>
<dbReference type="InterPro" id="IPR013320">
    <property type="entry name" value="ConA-like_dom_sf"/>
</dbReference>
<reference evidence="1" key="1">
    <citation type="journal article" date="2015" name="Nature">
        <title>Complex archaea that bridge the gap between prokaryotes and eukaryotes.</title>
        <authorList>
            <person name="Spang A."/>
            <person name="Saw J.H."/>
            <person name="Jorgensen S.L."/>
            <person name="Zaremba-Niedzwiedzka K."/>
            <person name="Martijn J."/>
            <person name="Lind A.E."/>
            <person name="van Eijk R."/>
            <person name="Schleper C."/>
            <person name="Guy L."/>
            <person name="Ettema T.J."/>
        </authorList>
    </citation>
    <scope>NUCLEOTIDE SEQUENCE</scope>
</reference>
<sequence>MTTKLEQVLSVIAPGKSFRELWKAKNIIGTAWLSSVPGGQPVTLTNEAAKRTTADGLLFHGAATDNVVISNDAGQNAKAAAHFTFEFTPTQLFSSASSADEILFRKEADGTHYMTIYLNATDGKLTWKFVSAGTDFTLTSTTASWTAGVKYIITVTLNDAPVQRLLVNGTLEDSDTATAALTPNGGDIIIGSSSDGGTDGVKALISRFVMGIGATATIGLTTTADTGEEALLNKGFPPATAKVQYLLTLDEGRGLTANNRGSGVGNGTIDTGPAWVYSGPKQAVMSLDGINDYAVGPALSDISGDISFVWVGKMMSTYNTAVSRYLAHVKISTNDEFALFYSSGDDAIQWYAKGAGGSALTVNYTTKPAIGDYWIIIATYTVAGALELMVNGPSRGTSSGGGAMSGAVATIYLGSKNTAVLQDVSSPILFGTVNGALSAQEGLNLSRYLNNWLGLGLTI</sequence>
<dbReference type="SUPFAM" id="SSF49899">
    <property type="entry name" value="Concanavalin A-like lectins/glucanases"/>
    <property type="match status" value="2"/>
</dbReference>
<evidence type="ECO:0000313" key="1">
    <source>
        <dbReference type="EMBL" id="KKN74865.1"/>
    </source>
</evidence>
<organism evidence="1">
    <name type="scientific">marine sediment metagenome</name>
    <dbReference type="NCBI Taxonomy" id="412755"/>
    <lineage>
        <taxon>unclassified sequences</taxon>
        <taxon>metagenomes</taxon>
        <taxon>ecological metagenomes</taxon>
    </lineage>
</organism>